<proteinExistence type="predicted"/>
<dbReference type="Proteomes" id="UP000175616">
    <property type="component" value="Unassembled WGS sequence"/>
</dbReference>
<name>A0A1E7YQ19_9PROT</name>
<dbReference type="SUPFAM" id="SSF47598">
    <property type="entry name" value="Ribbon-helix-helix"/>
    <property type="match status" value="1"/>
</dbReference>
<protein>
    <recommendedName>
        <fullName evidence="1">Antitoxin FitA-like ribbon-helix-helix domain-containing protein</fullName>
    </recommendedName>
</protein>
<dbReference type="RefSeq" id="WP_070114128.1">
    <property type="nucleotide sequence ID" value="NZ_LZYE01000063.1"/>
</dbReference>
<gene>
    <name evidence="2" type="ORF">BAE27_03330</name>
</gene>
<feature type="domain" description="Antitoxin FitA-like ribbon-helix-helix" evidence="1">
    <location>
        <begin position="4"/>
        <end position="40"/>
    </location>
</feature>
<dbReference type="AlphaFoldDB" id="A0A1E7YQ19"/>
<sequence>MTSQILIRGIADQTITALKSLAKQHNRALEAEARQALSQWVDANTAADTTRAQIAARLRYCLEEINGAPNVTNWSVTRIAEAIGERSAPAVAGWFAGEEDAPFTGINAIANTLGVRADWLKHDDGHLFQIEEKRLSQDPYEAVDWLLRWDDEDSSQLKALYLIRAKTKCGELYIVKQSKLDHVKIYHTPLHISDQIGAGGTAMLGAFFLTLKLLYKRDISARVQVSSLMLDSDEIKLMMTGNKHPLKIIRNSRSLWWQDIWDPKMRDNLDAYWDGCLALHHSIWSYINSQKFLKESNEQITQGKLQKNEIESSV</sequence>
<dbReference type="InterPro" id="IPR053853">
    <property type="entry name" value="FitA-like_RHH"/>
</dbReference>
<evidence type="ECO:0000259" key="1">
    <source>
        <dbReference type="Pfam" id="PF22513"/>
    </source>
</evidence>
<dbReference type="GO" id="GO:0006355">
    <property type="term" value="P:regulation of DNA-templated transcription"/>
    <property type="evidence" value="ECO:0007669"/>
    <property type="project" value="InterPro"/>
</dbReference>
<accession>A0A1E7YQ19</accession>
<dbReference type="EMBL" id="LZYE01000063">
    <property type="protein sequence ID" value="OFC37873.1"/>
    <property type="molecule type" value="Genomic_DNA"/>
</dbReference>
<evidence type="ECO:0000313" key="3">
    <source>
        <dbReference type="Proteomes" id="UP000175616"/>
    </source>
</evidence>
<dbReference type="InterPro" id="IPR010985">
    <property type="entry name" value="Ribbon_hlx_hlx"/>
</dbReference>
<reference evidence="2 3" key="1">
    <citation type="submission" date="2016-06" db="EMBL/GenBank/DDBJ databases">
        <title>Gene turnover analysis identifies the evolutionary adaptation of the extremophile Acidithiobacillus caldus.</title>
        <authorList>
            <person name="Zhang X."/>
        </authorList>
    </citation>
    <scope>NUCLEOTIDE SEQUENCE [LARGE SCALE GENOMIC DNA]</scope>
    <source>
        <strain evidence="2 3">DX</strain>
    </source>
</reference>
<evidence type="ECO:0000313" key="2">
    <source>
        <dbReference type="EMBL" id="OFC37873.1"/>
    </source>
</evidence>
<organism evidence="2 3">
    <name type="scientific">Acidithiobacillus caldus</name>
    <dbReference type="NCBI Taxonomy" id="33059"/>
    <lineage>
        <taxon>Bacteria</taxon>
        <taxon>Pseudomonadati</taxon>
        <taxon>Pseudomonadota</taxon>
        <taxon>Acidithiobacillia</taxon>
        <taxon>Acidithiobacillales</taxon>
        <taxon>Acidithiobacillaceae</taxon>
        <taxon>Acidithiobacillus</taxon>
    </lineage>
</organism>
<dbReference type="Pfam" id="PF22513">
    <property type="entry name" value="FitA-like_RHH"/>
    <property type="match status" value="1"/>
</dbReference>
<comment type="caution">
    <text evidence="2">The sequence shown here is derived from an EMBL/GenBank/DDBJ whole genome shotgun (WGS) entry which is preliminary data.</text>
</comment>